<dbReference type="Gene3D" id="1.10.10.10">
    <property type="entry name" value="Winged helix-like DNA-binding domain superfamily/Winged helix DNA-binding domain"/>
    <property type="match status" value="1"/>
</dbReference>
<evidence type="ECO:0000259" key="8">
    <source>
        <dbReference type="Pfam" id="PF08281"/>
    </source>
</evidence>
<dbReference type="Proteomes" id="UP001049518">
    <property type="component" value="Chromosome"/>
</dbReference>
<protein>
    <submittedName>
        <fullName evidence="9">Sigma-70 family RNA polymerase sigma factor</fullName>
    </submittedName>
</protein>
<evidence type="ECO:0000256" key="1">
    <source>
        <dbReference type="ARBA" id="ARBA00010641"/>
    </source>
</evidence>
<dbReference type="InterPro" id="IPR007627">
    <property type="entry name" value="RNA_pol_sigma70_r2"/>
</dbReference>
<evidence type="ECO:0000259" key="7">
    <source>
        <dbReference type="Pfam" id="PF04542"/>
    </source>
</evidence>
<keyword evidence="3" id="KW-0805">Transcription regulation</keyword>
<dbReference type="NCBIfam" id="TIGR02937">
    <property type="entry name" value="sigma70-ECF"/>
    <property type="match status" value="1"/>
</dbReference>
<dbReference type="InterPro" id="IPR013325">
    <property type="entry name" value="RNA_pol_sigma_r2"/>
</dbReference>
<dbReference type="SUPFAM" id="SSF88659">
    <property type="entry name" value="Sigma3 and sigma4 domains of RNA polymerase sigma factors"/>
    <property type="match status" value="1"/>
</dbReference>
<dbReference type="InterPro" id="IPR013324">
    <property type="entry name" value="RNA_pol_sigma_r3/r4-like"/>
</dbReference>
<dbReference type="Gene3D" id="1.10.1740.10">
    <property type="match status" value="1"/>
</dbReference>
<feature type="region of interest" description="Disordered" evidence="6">
    <location>
        <begin position="153"/>
        <end position="186"/>
    </location>
</feature>
<dbReference type="InterPro" id="IPR052704">
    <property type="entry name" value="ECF_Sigma-70_Domain"/>
</dbReference>
<evidence type="ECO:0000313" key="9">
    <source>
        <dbReference type="EMBL" id="QXJ23194.1"/>
    </source>
</evidence>
<dbReference type="SUPFAM" id="SSF88946">
    <property type="entry name" value="Sigma2 domain of RNA polymerase sigma factors"/>
    <property type="match status" value="1"/>
</dbReference>
<dbReference type="InterPro" id="IPR032710">
    <property type="entry name" value="NTF2-like_dom_sf"/>
</dbReference>
<feature type="domain" description="RNA polymerase sigma factor 70 region 4 type 2" evidence="8">
    <location>
        <begin position="109"/>
        <end position="159"/>
    </location>
</feature>
<dbReference type="EMBL" id="CP059572">
    <property type="protein sequence ID" value="QXJ23194.1"/>
    <property type="molecule type" value="Genomic_DNA"/>
</dbReference>
<keyword evidence="10" id="KW-1185">Reference proteome</keyword>
<dbReference type="Pfam" id="PF04542">
    <property type="entry name" value="Sigma70_r2"/>
    <property type="match status" value="1"/>
</dbReference>
<dbReference type="Gene3D" id="3.10.450.50">
    <property type="match status" value="1"/>
</dbReference>
<dbReference type="InterPro" id="IPR014284">
    <property type="entry name" value="RNA_pol_sigma-70_dom"/>
</dbReference>
<evidence type="ECO:0000256" key="4">
    <source>
        <dbReference type="ARBA" id="ARBA00023082"/>
    </source>
</evidence>
<evidence type="ECO:0000256" key="3">
    <source>
        <dbReference type="ARBA" id="ARBA00023015"/>
    </source>
</evidence>
<dbReference type="InterPro" id="IPR013249">
    <property type="entry name" value="RNA_pol_sigma70_r4_t2"/>
</dbReference>
<comment type="similarity">
    <text evidence="1">Belongs to the sigma-70 factor family. ECF subfamily.</text>
</comment>
<name>A0ABX8QYE1_9ACTN</name>
<keyword evidence="5" id="KW-0804">Transcription</keyword>
<evidence type="ECO:0000256" key="5">
    <source>
        <dbReference type="ARBA" id="ARBA00023163"/>
    </source>
</evidence>
<evidence type="ECO:0000256" key="2">
    <source>
        <dbReference type="ARBA" id="ARBA00011344"/>
    </source>
</evidence>
<feature type="compositionally biased region" description="Gly residues" evidence="6">
    <location>
        <begin position="167"/>
        <end position="181"/>
    </location>
</feature>
<evidence type="ECO:0000256" key="6">
    <source>
        <dbReference type="SAM" id="MobiDB-lite"/>
    </source>
</evidence>
<reference evidence="9" key="1">
    <citation type="submission" date="2020-07" db="EMBL/GenBank/DDBJ databases">
        <authorList>
            <person name="Tarantini F.S."/>
            <person name="Hong K.W."/>
            <person name="Chan K.G."/>
        </authorList>
    </citation>
    <scope>NUCLEOTIDE SEQUENCE</scope>
    <source>
        <strain evidence="9">32-07</strain>
    </source>
</reference>
<keyword evidence="4" id="KW-0731">Sigma factor</keyword>
<dbReference type="PANTHER" id="PTHR30173:SF43">
    <property type="entry name" value="ECF RNA POLYMERASE SIGMA FACTOR SIGI-RELATED"/>
    <property type="match status" value="1"/>
</dbReference>
<organism evidence="9 10">
    <name type="scientific">Actinomadura graeca</name>
    <dbReference type="NCBI Taxonomy" id="2750812"/>
    <lineage>
        <taxon>Bacteria</taxon>
        <taxon>Bacillati</taxon>
        <taxon>Actinomycetota</taxon>
        <taxon>Actinomycetes</taxon>
        <taxon>Streptosporangiales</taxon>
        <taxon>Thermomonosporaceae</taxon>
        <taxon>Actinomadura</taxon>
    </lineage>
</organism>
<accession>A0ABX8QYE1</accession>
<dbReference type="RefSeq" id="WP_231328873.1">
    <property type="nucleotide sequence ID" value="NZ_CP059572.1"/>
</dbReference>
<comment type="subunit">
    <text evidence="2">Interacts transiently with the RNA polymerase catalytic core formed by RpoA, RpoB, RpoC and RpoZ (2 alpha, 1 beta, 1 beta' and 1 omega subunit) to form the RNA polymerase holoenzyme that can initiate transcription.</text>
</comment>
<gene>
    <name evidence="9" type="ORF">AGRA3207_004319</name>
</gene>
<feature type="domain" description="RNA polymerase sigma-70 region 2" evidence="7">
    <location>
        <begin position="16"/>
        <end position="76"/>
    </location>
</feature>
<proteinExistence type="inferred from homology"/>
<dbReference type="SUPFAM" id="SSF54427">
    <property type="entry name" value="NTF2-like"/>
    <property type="match status" value="1"/>
</dbReference>
<dbReference type="PANTHER" id="PTHR30173">
    <property type="entry name" value="SIGMA 19 FACTOR"/>
    <property type="match status" value="1"/>
</dbReference>
<dbReference type="InterPro" id="IPR036388">
    <property type="entry name" value="WH-like_DNA-bd_sf"/>
</dbReference>
<sequence>MDDQAELAAHFDGARGHLRAVAFRMLGSADEADDAVQETWLRASRAGAGGVANVTGWLTTIVGRVCLDLLRSRRRRGEEPADLAGLETLAGDAAGPEDEAVLADSVGLALLVVLDRLGPAERVAFVLHDLFAVPFAEIAGIVGRSPAAAKKLASRARARVHGTDPDAGGGTGHGTGGGTGHGRSAAAAADLARQREVVEAFLAASRAGDLDALLAVLAPDAVRRTDRAEVTELRGARRIAEETRTNAARARFARPALVDGAPGAVVAPLGRLQLVLRLRIDGGRVTAIDVVTDPGRLRALGLAVMPGPCGTP</sequence>
<dbReference type="Pfam" id="PF08281">
    <property type="entry name" value="Sigma70_r4_2"/>
    <property type="match status" value="1"/>
</dbReference>
<evidence type="ECO:0000313" key="10">
    <source>
        <dbReference type="Proteomes" id="UP001049518"/>
    </source>
</evidence>